<dbReference type="Pfam" id="PF03767">
    <property type="entry name" value="Acid_phosphat_B"/>
    <property type="match status" value="1"/>
</dbReference>
<dbReference type="Gene3D" id="3.40.50.1000">
    <property type="entry name" value="HAD superfamily/HAD-like"/>
    <property type="match status" value="1"/>
</dbReference>
<dbReference type="GO" id="GO:0019310">
    <property type="term" value="P:inositol catabolic process"/>
    <property type="evidence" value="ECO:0007669"/>
    <property type="project" value="UniProtKB-UniRule"/>
</dbReference>
<evidence type="ECO:0000256" key="2">
    <source>
        <dbReference type="ARBA" id="ARBA00005167"/>
    </source>
</evidence>
<dbReference type="InterPro" id="IPR007828">
    <property type="entry name" value="Inositol_oxygenase"/>
</dbReference>
<comment type="cofactor">
    <cofactor evidence="11 12">
        <name>Fe cation</name>
        <dbReference type="ChEBI" id="CHEBI:24875"/>
    </cofactor>
    <text evidence="11 12">Binds 2 iron ions per subunit.</text>
</comment>
<evidence type="ECO:0000256" key="7">
    <source>
        <dbReference type="ARBA" id="ARBA00022723"/>
    </source>
</evidence>
<dbReference type="GO" id="GO:0050113">
    <property type="term" value="F:inositol oxygenase activity"/>
    <property type="evidence" value="ECO:0007669"/>
    <property type="project" value="UniProtKB-UniRule"/>
</dbReference>
<dbReference type="Proteomes" id="UP001604277">
    <property type="component" value="Unassembled WGS sequence"/>
</dbReference>
<dbReference type="GO" id="GO:0005737">
    <property type="term" value="C:cytoplasm"/>
    <property type="evidence" value="ECO:0007669"/>
    <property type="project" value="UniProtKB-SubCell"/>
</dbReference>
<dbReference type="EC" id="1.13.99.1" evidence="4 12"/>
<keyword evidence="14" id="KW-1185">Reference proteome</keyword>
<dbReference type="InterPro" id="IPR023214">
    <property type="entry name" value="HAD_sf"/>
</dbReference>
<evidence type="ECO:0000256" key="4">
    <source>
        <dbReference type="ARBA" id="ARBA00011919"/>
    </source>
</evidence>
<organism evidence="13 14">
    <name type="scientific">Forsythia ovata</name>
    <dbReference type="NCBI Taxonomy" id="205694"/>
    <lineage>
        <taxon>Eukaryota</taxon>
        <taxon>Viridiplantae</taxon>
        <taxon>Streptophyta</taxon>
        <taxon>Embryophyta</taxon>
        <taxon>Tracheophyta</taxon>
        <taxon>Spermatophyta</taxon>
        <taxon>Magnoliopsida</taxon>
        <taxon>eudicotyledons</taxon>
        <taxon>Gunneridae</taxon>
        <taxon>Pentapetalae</taxon>
        <taxon>asterids</taxon>
        <taxon>lamiids</taxon>
        <taxon>Lamiales</taxon>
        <taxon>Oleaceae</taxon>
        <taxon>Forsythieae</taxon>
        <taxon>Forsythia</taxon>
    </lineage>
</organism>
<dbReference type="InterPro" id="IPR005519">
    <property type="entry name" value="Acid_phosphat_B-like"/>
</dbReference>
<dbReference type="PANTHER" id="PTHR31284">
    <property type="entry name" value="ACID PHOSPHATASE-LIKE PROTEIN"/>
    <property type="match status" value="1"/>
</dbReference>
<dbReference type="Pfam" id="PF05153">
    <property type="entry name" value="MIOX"/>
    <property type="match status" value="2"/>
</dbReference>
<dbReference type="NCBIfam" id="TIGR01675">
    <property type="entry name" value="plant-AP"/>
    <property type="match status" value="1"/>
</dbReference>
<dbReference type="GO" id="GO:0019853">
    <property type="term" value="P:L-ascorbic acid biosynthetic process"/>
    <property type="evidence" value="ECO:0007669"/>
    <property type="project" value="UniProtKB-KW"/>
</dbReference>
<keyword evidence="8" id="KW-0732">Signal</keyword>
<feature type="binding site" evidence="11">
    <location>
        <position position="28"/>
    </location>
    <ligand>
        <name>Fe cation</name>
        <dbReference type="ChEBI" id="CHEBI:24875"/>
        <label>1</label>
    </ligand>
</feature>
<evidence type="ECO:0000256" key="12">
    <source>
        <dbReference type="RuleBase" id="RU367039"/>
    </source>
</evidence>
<comment type="catalytic activity">
    <reaction evidence="12">
        <text>myo-inositol + O2 = D-glucuronate + H2O + H(+)</text>
        <dbReference type="Rhea" id="RHEA:23696"/>
        <dbReference type="ChEBI" id="CHEBI:15377"/>
        <dbReference type="ChEBI" id="CHEBI:15378"/>
        <dbReference type="ChEBI" id="CHEBI:15379"/>
        <dbReference type="ChEBI" id="CHEBI:17268"/>
        <dbReference type="ChEBI" id="CHEBI:58720"/>
        <dbReference type="EC" id="1.13.99.1"/>
    </reaction>
</comment>
<name>A0ABD1WZK0_9LAMI</name>
<keyword evidence="10 11" id="KW-0408">Iron</keyword>
<evidence type="ECO:0000256" key="11">
    <source>
        <dbReference type="PIRSR" id="PIRSR607828-2"/>
    </source>
</evidence>
<evidence type="ECO:0000256" key="9">
    <source>
        <dbReference type="ARBA" id="ARBA00023002"/>
    </source>
</evidence>
<dbReference type="InterPro" id="IPR036412">
    <property type="entry name" value="HAD-like_sf"/>
</dbReference>
<comment type="pathway">
    <text evidence="2 12">Polyol metabolism; myo-inositol degradation into D-glucuronate; D-glucuronate from myo-inositol: step 1/1.</text>
</comment>
<protein>
    <recommendedName>
        <fullName evidence="4 12">Inositol oxygenase</fullName>
        <ecNumber evidence="4 12">1.13.99.1</ecNumber>
    </recommendedName>
    <alternativeName>
        <fullName evidence="12">Myo-inositol oxygenase</fullName>
    </alternativeName>
</protein>
<dbReference type="InterPro" id="IPR010028">
    <property type="entry name" value="Acid_phosphatase_pln"/>
</dbReference>
<accession>A0ABD1WZK0</accession>
<keyword evidence="7 11" id="KW-0479">Metal-binding</keyword>
<evidence type="ECO:0000256" key="8">
    <source>
        <dbReference type="ARBA" id="ARBA00022729"/>
    </source>
</evidence>
<dbReference type="SUPFAM" id="SSF56784">
    <property type="entry name" value="HAD-like"/>
    <property type="match status" value="1"/>
</dbReference>
<evidence type="ECO:0000256" key="5">
    <source>
        <dbReference type="ARBA" id="ARBA00022490"/>
    </source>
</evidence>
<keyword evidence="5 12" id="KW-0963">Cytoplasm</keyword>
<dbReference type="SUPFAM" id="SSF109604">
    <property type="entry name" value="HD-domain/PDEase-like"/>
    <property type="match status" value="1"/>
</dbReference>
<proteinExistence type="inferred from homology"/>
<dbReference type="GO" id="GO:0046872">
    <property type="term" value="F:metal ion binding"/>
    <property type="evidence" value="ECO:0007669"/>
    <property type="project" value="UniProtKB-KW"/>
</dbReference>
<evidence type="ECO:0000256" key="1">
    <source>
        <dbReference type="ARBA" id="ARBA00004496"/>
    </source>
</evidence>
<dbReference type="PANTHER" id="PTHR31284:SF19">
    <property type="entry name" value="VEGETATIVE STORAGE PROTEIN 1-RELATED"/>
    <property type="match status" value="1"/>
</dbReference>
<feature type="binding site" evidence="11">
    <location>
        <position position="53"/>
    </location>
    <ligand>
        <name>Fe cation</name>
        <dbReference type="ChEBI" id="CHEBI:24875"/>
        <label>1</label>
    </ligand>
</feature>
<sequence>MGIWECCELLNNIVDESDPDLDEPQIKHLLQTAEAIRKDYPDEDWLHLTGLIHGDTFPVGCAFDESIVHHKYFKENPDFNNPKYNNKYEGCGLEKVLMSWGHDDYMLIVVFLFLATVSATCHENCFIKQVVEQIHLLRPRSGAAGYRLEVANCQSWRLAVETNNIRNWKMVPGECENYVGHYMLGKQYRDDCEIVADLAIEYAKSLTLAGDGKDIWVFDIDETTLSNLPYYARSDVLFGAIPYNSTLFNEWVAEGTAPPVPASLRLYRTLLPLGFKIVFLTGSSQRLKASRASNLKAAGYHTWEKLILRGEADEGTAMVYKSNKRTELVNSGYRILGNMGDQWSDILGENSGNRTFKVPDPMYYIA</sequence>
<evidence type="ECO:0000313" key="13">
    <source>
        <dbReference type="EMBL" id="KAL2555094.1"/>
    </source>
</evidence>
<dbReference type="CDD" id="cd07535">
    <property type="entry name" value="HAD_VSP"/>
    <property type="match status" value="1"/>
</dbReference>
<evidence type="ECO:0000256" key="3">
    <source>
        <dbReference type="ARBA" id="ARBA00005286"/>
    </source>
</evidence>
<evidence type="ECO:0000313" key="14">
    <source>
        <dbReference type="Proteomes" id="UP001604277"/>
    </source>
</evidence>
<reference evidence="14" key="1">
    <citation type="submission" date="2024-07" db="EMBL/GenBank/DDBJ databases">
        <title>Two chromosome-level genome assemblies of Korean endemic species Abeliophyllum distichum and Forsythia ovata (Oleaceae).</title>
        <authorList>
            <person name="Jang H."/>
        </authorList>
    </citation>
    <scope>NUCLEOTIDE SEQUENCE [LARGE SCALE GENOMIC DNA]</scope>
</reference>
<comment type="subcellular location">
    <subcellularLocation>
        <location evidence="1 12">Cytoplasm</location>
    </subcellularLocation>
</comment>
<dbReference type="AlphaFoldDB" id="A0ABD1WZK0"/>
<gene>
    <name evidence="13" type="ORF">Fot_08713</name>
</gene>
<evidence type="ECO:0000256" key="6">
    <source>
        <dbReference type="ARBA" id="ARBA00022644"/>
    </source>
</evidence>
<evidence type="ECO:0000256" key="10">
    <source>
        <dbReference type="ARBA" id="ARBA00023004"/>
    </source>
</evidence>
<feature type="binding site" evidence="11">
    <location>
        <position position="102"/>
    </location>
    <ligand>
        <name>Fe cation</name>
        <dbReference type="ChEBI" id="CHEBI:24875"/>
        <label>1</label>
    </ligand>
</feature>
<comment type="caution">
    <text evidence="13">The sequence shown here is derived from an EMBL/GenBank/DDBJ whole genome shotgun (WGS) entry which is preliminary data.</text>
</comment>
<keyword evidence="6" id="KW-0060">Ascorbate biosynthesis</keyword>
<keyword evidence="9 12" id="KW-0560">Oxidoreductase</keyword>
<comment type="similarity">
    <text evidence="3 12">Belongs to the myo-inositol oxygenase family.</text>
</comment>
<dbReference type="EMBL" id="JBFOLJ010000002">
    <property type="protein sequence ID" value="KAL2555094.1"/>
    <property type="molecule type" value="Genomic_DNA"/>
</dbReference>